<evidence type="ECO:0000313" key="2">
    <source>
        <dbReference type="Proteomes" id="UP000185639"/>
    </source>
</evidence>
<organism evidence="1 2">
    <name type="scientific">Thalassolituus maritimus</name>
    <dbReference type="NCBI Taxonomy" id="484498"/>
    <lineage>
        <taxon>Bacteria</taxon>
        <taxon>Pseudomonadati</taxon>
        <taxon>Pseudomonadota</taxon>
        <taxon>Gammaproteobacteria</taxon>
        <taxon>Oceanospirillales</taxon>
        <taxon>Oceanospirillaceae</taxon>
        <taxon>Thalassolituus</taxon>
    </lineage>
</organism>
<accession>A0A1N7QCR9</accession>
<keyword evidence="2" id="KW-1185">Reference proteome</keyword>
<protein>
    <submittedName>
        <fullName evidence="1">Uncharacterized protein</fullName>
    </submittedName>
</protein>
<gene>
    <name evidence="1" type="ORF">SAMN05421686_1224</name>
</gene>
<dbReference type="EMBL" id="FTOH01000022">
    <property type="protein sequence ID" value="SIT20655.1"/>
    <property type="molecule type" value="Genomic_DNA"/>
</dbReference>
<reference evidence="2" key="1">
    <citation type="submission" date="2017-01" db="EMBL/GenBank/DDBJ databases">
        <authorList>
            <person name="Varghese N."/>
            <person name="Submissions S."/>
        </authorList>
    </citation>
    <scope>NUCLEOTIDE SEQUENCE [LARGE SCALE GENOMIC DNA]</scope>
    <source>
        <strain evidence="2">DSM 24913</strain>
    </source>
</reference>
<evidence type="ECO:0000313" key="1">
    <source>
        <dbReference type="EMBL" id="SIT20655.1"/>
    </source>
</evidence>
<dbReference type="Proteomes" id="UP000185639">
    <property type="component" value="Unassembled WGS sequence"/>
</dbReference>
<dbReference type="AlphaFoldDB" id="A0A1N7QCR9"/>
<dbReference type="STRING" id="484498.SAMN05421686_1224"/>
<sequence>MTDYNNAIYRALRAAYELRSDDCSELWMSAGLNCLIRKYAASCYPLTIRITVKLPHDA</sequence>
<name>A0A1N7QCR9_9GAMM</name>
<proteinExistence type="predicted"/>